<feature type="domain" description="HTH marR-type" evidence="2">
    <location>
        <begin position="21"/>
        <end position="70"/>
    </location>
</feature>
<dbReference type="GO" id="GO:0003700">
    <property type="term" value="F:DNA-binding transcription factor activity"/>
    <property type="evidence" value="ECO:0007669"/>
    <property type="project" value="InterPro"/>
</dbReference>
<feature type="compositionally biased region" description="Basic and acidic residues" evidence="1">
    <location>
        <begin position="127"/>
        <end position="141"/>
    </location>
</feature>
<dbReference type="AlphaFoldDB" id="A0A238Y4E7"/>
<dbReference type="Pfam" id="PF12802">
    <property type="entry name" value="MarR_2"/>
    <property type="match status" value="1"/>
</dbReference>
<dbReference type="RefSeq" id="WP_089308924.1">
    <property type="nucleotide sequence ID" value="NZ_FZNK01000008.1"/>
</dbReference>
<evidence type="ECO:0000256" key="1">
    <source>
        <dbReference type="SAM" id="MobiDB-lite"/>
    </source>
</evidence>
<dbReference type="InterPro" id="IPR036390">
    <property type="entry name" value="WH_DNA-bd_sf"/>
</dbReference>
<feature type="compositionally biased region" description="Acidic residues" evidence="1">
    <location>
        <begin position="142"/>
        <end position="152"/>
    </location>
</feature>
<dbReference type="Proteomes" id="UP000198297">
    <property type="component" value="Unassembled WGS sequence"/>
</dbReference>
<evidence type="ECO:0000313" key="4">
    <source>
        <dbReference type="Proteomes" id="UP000198297"/>
    </source>
</evidence>
<reference evidence="3 4" key="1">
    <citation type="submission" date="2017-06" db="EMBL/GenBank/DDBJ databases">
        <authorList>
            <person name="Kim H.J."/>
            <person name="Triplett B.A."/>
        </authorList>
    </citation>
    <scope>NUCLEOTIDE SEQUENCE [LARGE SCALE GENOMIC DNA]</scope>
    <source>
        <strain evidence="3 4">DSM 19316</strain>
    </source>
</reference>
<dbReference type="InterPro" id="IPR011991">
    <property type="entry name" value="ArsR-like_HTH"/>
</dbReference>
<dbReference type="CDD" id="cd00090">
    <property type="entry name" value="HTH_ARSR"/>
    <property type="match status" value="1"/>
</dbReference>
<proteinExistence type="predicted"/>
<evidence type="ECO:0000259" key="2">
    <source>
        <dbReference type="Pfam" id="PF12802"/>
    </source>
</evidence>
<accession>A0A238Y4E7</accession>
<gene>
    <name evidence="3" type="ORF">SAMN06266787_10862</name>
</gene>
<dbReference type="Gene3D" id="1.10.10.10">
    <property type="entry name" value="Winged helix-like DNA-binding domain superfamily/Winged helix DNA-binding domain"/>
    <property type="match status" value="1"/>
</dbReference>
<evidence type="ECO:0000313" key="3">
    <source>
        <dbReference type="EMBL" id="SNR65997.1"/>
    </source>
</evidence>
<sequence>MPVPIDDLKDDEPFPVNPESPEYEALSFLVAHHEYGFTPQEIATRTGLNETTASNTMAQLVEDGLVEQAENVYYVDPRRVDELTNRLRSLDSTVELFEVTPDDDSYAQEGWEQEVPSINPDEQTETSVERDSKAVKARAEALVEEVENSDPD</sequence>
<name>A0A238Y4E7_HALEZ</name>
<protein>
    <submittedName>
        <fullName evidence="3">MarR family protein</fullName>
    </submittedName>
</protein>
<dbReference type="EMBL" id="FZNK01000008">
    <property type="protein sequence ID" value="SNR65997.1"/>
    <property type="molecule type" value="Genomic_DNA"/>
</dbReference>
<dbReference type="SUPFAM" id="SSF46785">
    <property type="entry name" value="Winged helix' DNA-binding domain"/>
    <property type="match status" value="1"/>
</dbReference>
<organism evidence="3 4">
    <name type="scientific">Halorubrum ezzemoulense</name>
    <name type="common">Halorubrum chaoviator</name>
    <dbReference type="NCBI Taxonomy" id="337243"/>
    <lineage>
        <taxon>Archaea</taxon>
        <taxon>Methanobacteriati</taxon>
        <taxon>Methanobacteriota</taxon>
        <taxon>Stenosarchaea group</taxon>
        <taxon>Halobacteria</taxon>
        <taxon>Halobacteriales</taxon>
        <taxon>Haloferacaceae</taxon>
        <taxon>Halorubrum</taxon>
    </lineage>
</organism>
<dbReference type="InterPro" id="IPR036388">
    <property type="entry name" value="WH-like_DNA-bd_sf"/>
</dbReference>
<feature type="region of interest" description="Disordered" evidence="1">
    <location>
        <begin position="101"/>
        <end position="152"/>
    </location>
</feature>
<dbReference type="InterPro" id="IPR000835">
    <property type="entry name" value="HTH_MarR-typ"/>
</dbReference>